<comment type="caution">
    <text evidence="2">The sequence shown here is derived from an EMBL/GenBank/DDBJ whole genome shotgun (WGS) entry which is preliminary data.</text>
</comment>
<sequence>MSYASNTPCGAYSVYKIQRAKGSAIWSYYTLPQPTSSTATCNICYVNVPRGGTKASSYNASVGLPPRSPGSIHPTSAVKPATRTHHRIGRIASQYVHVSLPAPPPTSPPPELTADMAEVAAEQARPPRSQQSRHGRRGSTCPPHLRILPRLASSPEPGKLASSSSHSEDVSIWRKKPGASLRCSASCPHSVNGEGNPDSPGSGGIAASLQPKLQSFQGGTAVMRGDVCQVGSSHRIHNPADWHSLSSSSKVKEASYVVIGSEKNSSSGKAGRGAADHVAAAPRTAILKRAPAWLFRPVRPDPHFSAPVNRS</sequence>
<gene>
    <name evidence="2" type="ORF">PLEPLA_LOCUS14934</name>
</gene>
<evidence type="ECO:0000313" key="2">
    <source>
        <dbReference type="EMBL" id="CAB1426996.1"/>
    </source>
</evidence>
<dbReference type="AlphaFoldDB" id="A0A9N7U9K2"/>
<organism evidence="2 3">
    <name type="scientific">Pleuronectes platessa</name>
    <name type="common">European plaice</name>
    <dbReference type="NCBI Taxonomy" id="8262"/>
    <lineage>
        <taxon>Eukaryota</taxon>
        <taxon>Metazoa</taxon>
        <taxon>Chordata</taxon>
        <taxon>Craniata</taxon>
        <taxon>Vertebrata</taxon>
        <taxon>Euteleostomi</taxon>
        <taxon>Actinopterygii</taxon>
        <taxon>Neopterygii</taxon>
        <taxon>Teleostei</taxon>
        <taxon>Neoteleostei</taxon>
        <taxon>Acanthomorphata</taxon>
        <taxon>Carangaria</taxon>
        <taxon>Pleuronectiformes</taxon>
        <taxon>Pleuronectoidei</taxon>
        <taxon>Pleuronectidae</taxon>
        <taxon>Pleuronectes</taxon>
    </lineage>
</organism>
<accession>A0A9N7U9K2</accession>
<protein>
    <submittedName>
        <fullName evidence="2">Uncharacterized protein</fullName>
    </submittedName>
</protein>
<evidence type="ECO:0000313" key="3">
    <source>
        <dbReference type="Proteomes" id="UP001153269"/>
    </source>
</evidence>
<proteinExistence type="predicted"/>
<feature type="region of interest" description="Disordered" evidence="1">
    <location>
        <begin position="120"/>
        <end position="207"/>
    </location>
</feature>
<reference evidence="2" key="1">
    <citation type="submission" date="2020-03" db="EMBL/GenBank/DDBJ databases">
        <authorList>
            <person name="Weist P."/>
        </authorList>
    </citation>
    <scope>NUCLEOTIDE SEQUENCE</scope>
</reference>
<name>A0A9N7U9K2_PLEPL</name>
<dbReference type="Proteomes" id="UP001153269">
    <property type="component" value="Unassembled WGS sequence"/>
</dbReference>
<keyword evidence="3" id="KW-1185">Reference proteome</keyword>
<evidence type="ECO:0000256" key="1">
    <source>
        <dbReference type="SAM" id="MobiDB-lite"/>
    </source>
</evidence>
<feature type="region of interest" description="Disordered" evidence="1">
    <location>
        <begin position="64"/>
        <end position="83"/>
    </location>
</feature>
<dbReference type="EMBL" id="CADEAL010000934">
    <property type="protein sequence ID" value="CAB1426996.1"/>
    <property type="molecule type" value="Genomic_DNA"/>
</dbReference>